<proteinExistence type="predicted"/>
<keyword evidence="2" id="KW-0812">Transmembrane</keyword>
<keyword evidence="2" id="KW-0472">Membrane</keyword>
<dbReference type="InterPro" id="IPR051168">
    <property type="entry name" value="AASS"/>
</dbReference>
<gene>
    <name evidence="4" type="ORF">PIB30_077174</name>
</gene>
<keyword evidence="5" id="KW-1185">Reference proteome</keyword>
<evidence type="ECO:0000259" key="3">
    <source>
        <dbReference type="Pfam" id="PF16653"/>
    </source>
</evidence>
<evidence type="ECO:0000313" key="4">
    <source>
        <dbReference type="EMBL" id="MED6223755.1"/>
    </source>
</evidence>
<dbReference type="SUPFAM" id="SSF55347">
    <property type="entry name" value="Glyceraldehyde-3-phosphate dehydrogenase-like, C-terminal domain"/>
    <property type="match status" value="1"/>
</dbReference>
<name>A0ABU6ZP54_9FABA</name>
<dbReference type="PANTHER" id="PTHR11133:SF22">
    <property type="entry name" value="ALPHA-AMINOADIPIC SEMIALDEHYDE SYNTHASE, MITOCHONDRIAL"/>
    <property type="match status" value="1"/>
</dbReference>
<feature type="transmembrane region" description="Helical" evidence="2">
    <location>
        <begin position="148"/>
        <end position="168"/>
    </location>
</feature>
<reference evidence="4 5" key="1">
    <citation type="journal article" date="2023" name="Plants (Basel)">
        <title>Bridging the Gap: Combining Genomics and Transcriptomics Approaches to Understand Stylosanthes scabra, an Orphan Legume from the Brazilian Caatinga.</title>
        <authorList>
            <person name="Ferreira-Neto J.R.C."/>
            <person name="da Silva M.D."/>
            <person name="Binneck E."/>
            <person name="de Melo N.F."/>
            <person name="da Silva R.H."/>
            <person name="de Melo A.L.T.M."/>
            <person name="Pandolfi V."/>
            <person name="Bustamante F.O."/>
            <person name="Brasileiro-Vidal A.C."/>
            <person name="Benko-Iseppon A.M."/>
        </authorList>
    </citation>
    <scope>NUCLEOTIDE SEQUENCE [LARGE SCALE GENOMIC DNA]</scope>
    <source>
        <tissue evidence="4">Leaves</tissue>
    </source>
</reference>
<comment type="caution">
    <text evidence="4">The sequence shown here is derived from an EMBL/GenBank/DDBJ whole genome shotgun (WGS) entry which is preliminary data.</text>
</comment>
<feature type="domain" description="Saccharopine dehydrogenase-like C-terminal" evidence="3">
    <location>
        <begin position="2"/>
        <end position="187"/>
    </location>
</feature>
<dbReference type="EMBL" id="JASCZI010272891">
    <property type="protein sequence ID" value="MED6223755.1"/>
    <property type="molecule type" value="Genomic_DNA"/>
</dbReference>
<dbReference type="InterPro" id="IPR032095">
    <property type="entry name" value="Sacchrp_dh-like_C"/>
</dbReference>
<dbReference type="Gene3D" id="3.30.360.10">
    <property type="entry name" value="Dihydrodipicolinate Reductase, domain 2"/>
    <property type="match status" value="1"/>
</dbReference>
<dbReference type="Proteomes" id="UP001341840">
    <property type="component" value="Unassembled WGS sequence"/>
</dbReference>
<dbReference type="Pfam" id="PF16653">
    <property type="entry name" value="Sacchrp_dh_C"/>
    <property type="match status" value="1"/>
</dbReference>
<dbReference type="PANTHER" id="PTHR11133">
    <property type="entry name" value="SACCHAROPINE DEHYDROGENASE"/>
    <property type="match status" value="1"/>
</dbReference>
<evidence type="ECO:0000256" key="1">
    <source>
        <dbReference type="ARBA" id="ARBA00023002"/>
    </source>
</evidence>
<evidence type="ECO:0000256" key="2">
    <source>
        <dbReference type="SAM" id="Phobius"/>
    </source>
</evidence>
<evidence type="ECO:0000313" key="5">
    <source>
        <dbReference type="Proteomes" id="UP001341840"/>
    </source>
</evidence>
<accession>A0ABU6ZP54</accession>
<protein>
    <recommendedName>
        <fullName evidence="3">Saccharopine dehydrogenase-like C-terminal domain-containing protein</fullName>
    </recommendedName>
</protein>
<keyword evidence="1" id="KW-0560">Oxidoreductase</keyword>
<keyword evidence="2" id="KW-1133">Transmembrane helix</keyword>
<organism evidence="4 5">
    <name type="scientific">Stylosanthes scabra</name>
    <dbReference type="NCBI Taxonomy" id="79078"/>
    <lineage>
        <taxon>Eukaryota</taxon>
        <taxon>Viridiplantae</taxon>
        <taxon>Streptophyta</taxon>
        <taxon>Embryophyta</taxon>
        <taxon>Tracheophyta</taxon>
        <taxon>Spermatophyta</taxon>
        <taxon>Magnoliopsida</taxon>
        <taxon>eudicotyledons</taxon>
        <taxon>Gunneridae</taxon>
        <taxon>Pentapetalae</taxon>
        <taxon>rosids</taxon>
        <taxon>fabids</taxon>
        <taxon>Fabales</taxon>
        <taxon>Fabaceae</taxon>
        <taxon>Papilionoideae</taxon>
        <taxon>50 kb inversion clade</taxon>
        <taxon>dalbergioids sensu lato</taxon>
        <taxon>Dalbergieae</taxon>
        <taxon>Pterocarpus clade</taxon>
        <taxon>Stylosanthes</taxon>
    </lineage>
</organism>
<sequence>MGTLSRIGLFNNEAHPLLKNEKRPTFRNFFLKLLKVASEDPEEPMIGEKEIMERILTLGHCKEQSTAMNTAKTIIFLGLLEQAEIPAFCQSAFDVACFRMEERLSYTSTEKDMVLLYHEVEVEYPDGQTEKHRATLLEFGKTVNGKTASAMALTVGIPIAIGALLLLTNKIQTRGVLRPLEPEVYTPGDRMIFFSPFSPSPLPPSPFWDAYKCCTKRTTFF</sequence>